<dbReference type="EMBL" id="SPQU01000002">
    <property type="protein sequence ID" value="TFV41449.1"/>
    <property type="molecule type" value="Genomic_DNA"/>
</dbReference>
<reference evidence="1 2" key="1">
    <citation type="submission" date="2019-03" db="EMBL/GenBank/DDBJ databases">
        <title>Bradyrhizobium strains diversity isolated from Chamaecrista fasciculata.</title>
        <authorList>
            <person name="Urquiaga M.C.O."/>
            <person name="Hungria M."/>
            <person name="Delamuta J.R.M."/>
        </authorList>
    </citation>
    <scope>NUCLEOTIDE SEQUENCE [LARGE SCALE GENOMIC DNA]</scope>
    <source>
        <strain evidence="1 2">CNPSo 3424</strain>
    </source>
</reference>
<name>A0A4Y9LEV9_9BRAD</name>
<organism evidence="1 2">
    <name type="scientific">Bradyrhizobium frederickii</name>
    <dbReference type="NCBI Taxonomy" id="2560054"/>
    <lineage>
        <taxon>Bacteria</taxon>
        <taxon>Pseudomonadati</taxon>
        <taxon>Pseudomonadota</taxon>
        <taxon>Alphaproteobacteria</taxon>
        <taxon>Hyphomicrobiales</taxon>
        <taxon>Nitrobacteraceae</taxon>
        <taxon>Bradyrhizobium</taxon>
    </lineage>
</organism>
<dbReference type="RefSeq" id="WP_135168126.1">
    <property type="nucleotide sequence ID" value="NZ_SPQU01000002.1"/>
</dbReference>
<protein>
    <submittedName>
        <fullName evidence="1">Uncharacterized protein</fullName>
    </submittedName>
</protein>
<evidence type="ECO:0000313" key="2">
    <source>
        <dbReference type="Proteomes" id="UP000298225"/>
    </source>
</evidence>
<sequence length="65" mass="6904">MTRGWLGTFKTKSAKTTPCTVAGALKSLGFLIGDDNAFGGNDAALTRRAKHRQNGIVARKVALDQ</sequence>
<gene>
    <name evidence="1" type="ORF">E4K66_03720</name>
</gene>
<dbReference type="Proteomes" id="UP000298225">
    <property type="component" value="Unassembled WGS sequence"/>
</dbReference>
<comment type="caution">
    <text evidence="1">The sequence shown here is derived from an EMBL/GenBank/DDBJ whole genome shotgun (WGS) entry which is preliminary data.</text>
</comment>
<accession>A0A4Y9LEV9</accession>
<evidence type="ECO:0000313" key="1">
    <source>
        <dbReference type="EMBL" id="TFV41449.1"/>
    </source>
</evidence>
<proteinExistence type="predicted"/>
<keyword evidence="2" id="KW-1185">Reference proteome</keyword>
<dbReference type="AlphaFoldDB" id="A0A4Y9LEV9"/>